<feature type="transmembrane region" description="Helical" evidence="6">
    <location>
        <begin position="136"/>
        <end position="157"/>
    </location>
</feature>
<keyword evidence="8" id="KW-1185">Reference proteome</keyword>
<dbReference type="Proteomes" id="UP000233387">
    <property type="component" value="Unassembled WGS sequence"/>
</dbReference>
<comment type="subcellular location">
    <subcellularLocation>
        <location evidence="1">Membrane</location>
        <topology evidence="1">Multi-pass membrane protein</topology>
    </subcellularLocation>
</comment>
<protein>
    <submittedName>
        <fullName evidence="7">Membrane protein TerC</fullName>
    </submittedName>
</protein>
<evidence type="ECO:0000256" key="1">
    <source>
        <dbReference type="ARBA" id="ARBA00004141"/>
    </source>
</evidence>
<comment type="caution">
    <text evidence="7">The sequence shown here is derived from an EMBL/GenBank/DDBJ whole genome shotgun (WGS) entry which is preliminary data.</text>
</comment>
<dbReference type="GO" id="GO:0016020">
    <property type="term" value="C:membrane"/>
    <property type="evidence" value="ECO:0007669"/>
    <property type="project" value="UniProtKB-SubCell"/>
</dbReference>
<gene>
    <name evidence="7" type="ORF">Rain11_1582</name>
</gene>
<keyword evidence="4 6" id="KW-1133">Transmembrane helix</keyword>
<reference evidence="7 8" key="1">
    <citation type="submission" date="2017-06" db="EMBL/GenBank/DDBJ databases">
        <title>Raineya orbicola gen. nov., sp. nov. a slightly thermophilic bacterium of the phylum Bacteroidetes and the description of Raineyaceae fam. nov.</title>
        <authorList>
            <person name="Albuquerque L."/>
            <person name="Polonia A.R.M."/>
            <person name="Barroso C."/>
            <person name="Froufe H.J.C."/>
            <person name="Lage O."/>
            <person name="Lobo-Da-Cunha A."/>
            <person name="Egas C."/>
            <person name="Da Costa M.S."/>
        </authorList>
    </citation>
    <scope>NUCLEOTIDE SEQUENCE [LARGE SCALE GENOMIC DNA]</scope>
    <source>
        <strain evidence="7 8">SPSPC-11</strain>
    </source>
</reference>
<evidence type="ECO:0000256" key="6">
    <source>
        <dbReference type="SAM" id="Phobius"/>
    </source>
</evidence>
<feature type="transmembrane region" description="Helical" evidence="6">
    <location>
        <begin position="228"/>
        <end position="247"/>
    </location>
</feature>
<evidence type="ECO:0000256" key="3">
    <source>
        <dbReference type="ARBA" id="ARBA00022692"/>
    </source>
</evidence>
<keyword evidence="5 6" id="KW-0472">Membrane</keyword>
<proteinExistence type="inferred from homology"/>
<dbReference type="EMBL" id="NKXO01000023">
    <property type="protein sequence ID" value="PKQ68604.1"/>
    <property type="molecule type" value="Genomic_DNA"/>
</dbReference>
<feature type="transmembrane region" description="Helical" evidence="6">
    <location>
        <begin position="14"/>
        <end position="39"/>
    </location>
</feature>
<evidence type="ECO:0000256" key="5">
    <source>
        <dbReference type="ARBA" id="ARBA00023136"/>
    </source>
</evidence>
<sequence>MNEVISHLLTTESLIAIISLTLMEVVLGIDNIIFISVIANKLEKSQRKKTTNIGLIIAILPRVLLLFLLSFIIGLTKPLFHWQLPVIDYDFHPSGRDLILLAGGLFLIYKATAEIHHKLQGHEEVIKADGKGTSPVGVIVQIALLNIVFSFDSILTAIGMVDASKPENLWIMIIAVVLSMMVMIFFANPVNDFVSRNPTVKMLALAFLVMIGTVLIMEGLEKEVSKGYVYFAMFFALFVEMLNMRMVRKAQAVRLRMRYVKDIEDDSAAEARLIDTEMTRKHLQVKHLKGKPKQE</sequence>
<evidence type="ECO:0000256" key="2">
    <source>
        <dbReference type="ARBA" id="ARBA00007511"/>
    </source>
</evidence>
<evidence type="ECO:0000256" key="4">
    <source>
        <dbReference type="ARBA" id="ARBA00022989"/>
    </source>
</evidence>
<dbReference type="PANTHER" id="PTHR30238:SF4">
    <property type="entry name" value="SLL1022 PROTEIN"/>
    <property type="match status" value="1"/>
</dbReference>
<feature type="transmembrane region" description="Helical" evidence="6">
    <location>
        <begin position="169"/>
        <end position="187"/>
    </location>
</feature>
<evidence type="ECO:0000313" key="8">
    <source>
        <dbReference type="Proteomes" id="UP000233387"/>
    </source>
</evidence>
<accession>A0A2N3IE21</accession>
<feature type="transmembrane region" description="Helical" evidence="6">
    <location>
        <begin position="51"/>
        <end position="75"/>
    </location>
</feature>
<evidence type="ECO:0000313" key="7">
    <source>
        <dbReference type="EMBL" id="PKQ68604.1"/>
    </source>
</evidence>
<comment type="similarity">
    <text evidence="2">Belongs to the TerC family.</text>
</comment>
<dbReference type="Pfam" id="PF03741">
    <property type="entry name" value="TerC"/>
    <property type="match status" value="1"/>
</dbReference>
<organism evidence="7 8">
    <name type="scientific">Raineya orbicola</name>
    <dbReference type="NCBI Taxonomy" id="2016530"/>
    <lineage>
        <taxon>Bacteria</taxon>
        <taxon>Pseudomonadati</taxon>
        <taxon>Bacteroidota</taxon>
        <taxon>Cytophagia</taxon>
        <taxon>Cytophagales</taxon>
        <taxon>Raineyaceae</taxon>
        <taxon>Raineya</taxon>
    </lineage>
</organism>
<dbReference type="InterPro" id="IPR005496">
    <property type="entry name" value="Integral_membrane_TerC"/>
</dbReference>
<feature type="transmembrane region" description="Helical" evidence="6">
    <location>
        <begin position="98"/>
        <end position="115"/>
    </location>
</feature>
<name>A0A2N3IE21_9BACT</name>
<dbReference type="AlphaFoldDB" id="A0A2N3IE21"/>
<feature type="transmembrane region" description="Helical" evidence="6">
    <location>
        <begin position="199"/>
        <end position="216"/>
    </location>
</feature>
<keyword evidence="3 6" id="KW-0812">Transmembrane</keyword>
<dbReference type="PANTHER" id="PTHR30238">
    <property type="entry name" value="MEMBRANE BOUND PREDICTED REDOX MODULATOR"/>
    <property type="match status" value="1"/>
</dbReference>